<sequence>MAYRKVNFLGKYALTNKVNSVDFIKIWSHYDSDGSGYLERRELDNFLVDFISSRHGKELTEEELDGLRNKVMMTADVNRDGKIELGEFANLLSIEENFMKKFSSRKSLSRRDFNEIFMHYDPDGNGFIEGTELLALIRDIMTKVDQRVTLKDLMDYQEVVLSVFDKNTDGRLSRKELGLLLSIQK</sequence>
<feature type="domain" description="EF-hand" evidence="2">
    <location>
        <begin position="70"/>
        <end position="98"/>
    </location>
</feature>
<dbReference type="GO" id="GO:0045202">
    <property type="term" value="C:synapse"/>
    <property type="evidence" value="ECO:0000318"/>
    <property type="project" value="GO_Central"/>
</dbReference>
<dbReference type="GeneID" id="20199435"/>
<dbReference type="Gene3D" id="1.10.238.10">
    <property type="entry name" value="EF-hand"/>
    <property type="match status" value="2"/>
</dbReference>
<dbReference type="GO" id="GO:0005509">
    <property type="term" value="F:calcium ion binding"/>
    <property type="evidence" value="ECO:0000318"/>
    <property type="project" value="GO_Central"/>
</dbReference>
<dbReference type="GO" id="GO:0030425">
    <property type="term" value="C:dendrite"/>
    <property type="evidence" value="ECO:0000318"/>
    <property type="project" value="GO_Central"/>
</dbReference>
<proteinExistence type="predicted"/>
<dbReference type="EMBL" id="AMQM01001024">
    <property type="status" value="NOT_ANNOTATED_CDS"/>
    <property type="molecule type" value="Genomic_DNA"/>
</dbReference>
<dbReference type="InterPro" id="IPR002048">
    <property type="entry name" value="EF_hand_dom"/>
</dbReference>
<dbReference type="STRING" id="6412.T1ES85"/>
<keyword evidence="5" id="KW-1185">Reference proteome</keyword>
<dbReference type="InterPro" id="IPR011992">
    <property type="entry name" value="EF-hand-dom_pair"/>
</dbReference>
<dbReference type="Proteomes" id="UP000015101">
    <property type="component" value="Unassembled WGS sequence"/>
</dbReference>
<dbReference type="CTD" id="20199435"/>
<dbReference type="SMART" id="SM00054">
    <property type="entry name" value="EFh"/>
    <property type="match status" value="4"/>
</dbReference>
<name>T1ES85_HELRO</name>
<dbReference type="OMA" id="IVLCNEP"/>
<dbReference type="SUPFAM" id="SSF47473">
    <property type="entry name" value="EF-hand"/>
    <property type="match status" value="1"/>
</dbReference>
<dbReference type="EMBL" id="AMQM01001025">
    <property type="status" value="NOT_ANNOTATED_CDS"/>
    <property type="molecule type" value="Genomic_DNA"/>
</dbReference>
<evidence type="ECO:0000313" key="4">
    <source>
        <dbReference type="EnsemblMetazoa" id="HelroP162085"/>
    </source>
</evidence>
<evidence type="ECO:0000313" key="5">
    <source>
        <dbReference type="Proteomes" id="UP000015101"/>
    </source>
</evidence>
<dbReference type="InterPro" id="IPR051001">
    <property type="entry name" value="Calbindin_Ca-bind"/>
</dbReference>
<dbReference type="GO" id="GO:0043195">
    <property type="term" value="C:terminal bouton"/>
    <property type="evidence" value="ECO:0000318"/>
    <property type="project" value="GO_Central"/>
</dbReference>
<gene>
    <name evidence="4" type="primary">20199435</name>
    <name evidence="3" type="ORF">HELRODRAFT_162085</name>
</gene>
<dbReference type="EnsemblMetazoa" id="HelroT162085">
    <property type="protein sequence ID" value="HelroP162085"/>
    <property type="gene ID" value="HelroG162085"/>
</dbReference>
<reference evidence="3 5" key="2">
    <citation type="journal article" date="2013" name="Nature">
        <title>Insights into bilaterian evolution from three spiralian genomes.</title>
        <authorList>
            <person name="Simakov O."/>
            <person name="Marletaz F."/>
            <person name="Cho S.J."/>
            <person name="Edsinger-Gonzales E."/>
            <person name="Havlak P."/>
            <person name="Hellsten U."/>
            <person name="Kuo D.H."/>
            <person name="Larsson T."/>
            <person name="Lv J."/>
            <person name="Arendt D."/>
            <person name="Savage R."/>
            <person name="Osoegawa K."/>
            <person name="de Jong P."/>
            <person name="Grimwood J."/>
            <person name="Chapman J.A."/>
            <person name="Shapiro H."/>
            <person name="Aerts A."/>
            <person name="Otillar R.P."/>
            <person name="Terry A.Y."/>
            <person name="Boore J.L."/>
            <person name="Grigoriev I.V."/>
            <person name="Lindberg D.R."/>
            <person name="Seaver E.C."/>
            <person name="Weisblat D.A."/>
            <person name="Putnam N.H."/>
            <person name="Rokhsar D.S."/>
        </authorList>
    </citation>
    <scope>NUCLEOTIDE SEQUENCE</scope>
</reference>
<evidence type="ECO:0000313" key="3">
    <source>
        <dbReference type="EMBL" id="ESN98647.1"/>
    </source>
</evidence>
<dbReference type="KEGG" id="hro:HELRODRAFT_162085"/>
<feature type="domain" description="EF-hand" evidence="2">
    <location>
        <begin position="108"/>
        <end position="143"/>
    </location>
</feature>
<reference evidence="4" key="3">
    <citation type="submission" date="2015-06" db="UniProtKB">
        <authorList>
            <consortium name="EnsemblMetazoa"/>
        </authorList>
    </citation>
    <scope>IDENTIFICATION</scope>
</reference>
<dbReference type="eggNOG" id="KOG0027">
    <property type="taxonomic scope" value="Eukaryota"/>
</dbReference>
<dbReference type="AlphaFoldDB" id="T1ES85"/>
<dbReference type="Pfam" id="PF13499">
    <property type="entry name" value="EF-hand_7"/>
    <property type="match status" value="2"/>
</dbReference>
<dbReference type="PROSITE" id="PS50222">
    <property type="entry name" value="EF_HAND_2"/>
    <property type="match status" value="4"/>
</dbReference>
<dbReference type="PANTHER" id="PTHR19972:SF10">
    <property type="entry name" value="CALBINDIN-32"/>
    <property type="match status" value="1"/>
</dbReference>
<organism evidence="4 5">
    <name type="scientific">Helobdella robusta</name>
    <name type="common">Californian leech</name>
    <dbReference type="NCBI Taxonomy" id="6412"/>
    <lineage>
        <taxon>Eukaryota</taxon>
        <taxon>Metazoa</taxon>
        <taxon>Spiralia</taxon>
        <taxon>Lophotrochozoa</taxon>
        <taxon>Annelida</taxon>
        <taxon>Clitellata</taxon>
        <taxon>Hirudinea</taxon>
        <taxon>Rhynchobdellida</taxon>
        <taxon>Glossiphoniidae</taxon>
        <taxon>Helobdella</taxon>
    </lineage>
</organism>
<keyword evidence="1" id="KW-0106">Calcium</keyword>
<dbReference type="InterPro" id="IPR018247">
    <property type="entry name" value="EF_Hand_1_Ca_BS"/>
</dbReference>
<feature type="domain" description="EF-hand" evidence="2">
    <location>
        <begin position="18"/>
        <end position="53"/>
    </location>
</feature>
<dbReference type="HOGENOM" id="CLU_054826_0_0_1"/>
<dbReference type="GO" id="GO:0005634">
    <property type="term" value="C:nucleus"/>
    <property type="evidence" value="ECO:0000318"/>
    <property type="project" value="GO_Central"/>
</dbReference>
<dbReference type="PANTHER" id="PTHR19972">
    <property type="entry name" value="CALBINDIN"/>
    <property type="match status" value="1"/>
</dbReference>
<evidence type="ECO:0000259" key="2">
    <source>
        <dbReference type="PROSITE" id="PS50222"/>
    </source>
</evidence>
<dbReference type="EMBL" id="KB097143">
    <property type="protein sequence ID" value="ESN98647.1"/>
    <property type="molecule type" value="Genomic_DNA"/>
</dbReference>
<evidence type="ECO:0000256" key="1">
    <source>
        <dbReference type="ARBA" id="ARBA00022837"/>
    </source>
</evidence>
<reference evidence="5" key="1">
    <citation type="submission" date="2012-12" db="EMBL/GenBank/DDBJ databases">
        <authorList>
            <person name="Hellsten U."/>
            <person name="Grimwood J."/>
            <person name="Chapman J.A."/>
            <person name="Shapiro H."/>
            <person name="Aerts A."/>
            <person name="Otillar R.P."/>
            <person name="Terry A.Y."/>
            <person name="Boore J.L."/>
            <person name="Simakov O."/>
            <person name="Marletaz F."/>
            <person name="Cho S.-J."/>
            <person name="Edsinger-Gonzales E."/>
            <person name="Havlak P."/>
            <person name="Kuo D.-H."/>
            <person name="Larsson T."/>
            <person name="Lv J."/>
            <person name="Arendt D."/>
            <person name="Savage R."/>
            <person name="Osoegawa K."/>
            <person name="de Jong P."/>
            <person name="Lindberg D.R."/>
            <person name="Seaver E.C."/>
            <person name="Weisblat D.A."/>
            <person name="Putnam N.H."/>
            <person name="Grigoriev I.V."/>
            <person name="Rokhsar D.S."/>
        </authorList>
    </citation>
    <scope>NUCLEOTIDE SEQUENCE</scope>
</reference>
<feature type="domain" description="EF-hand" evidence="2">
    <location>
        <begin position="152"/>
        <end position="185"/>
    </location>
</feature>
<dbReference type="FunFam" id="1.10.238.10:FF:000116">
    <property type="entry name" value="calretinin isoform X2"/>
    <property type="match status" value="1"/>
</dbReference>
<dbReference type="OrthoDB" id="26525at2759"/>
<accession>T1ES85</accession>
<dbReference type="InParanoid" id="T1ES85"/>
<protein>
    <recommendedName>
        <fullName evidence="2">EF-hand domain-containing protein</fullName>
    </recommendedName>
</protein>
<dbReference type="PROSITE" id="PS00018">
    <property type="entry name" value="EF_HAND_1"/>
    <property type="match status" value="4"/>
</dbReference>
<dbReference type="RefSeq" id="XP_009022648.1">
    <property type="nucleotide sequence ID" value="XM_009024400.1"/>
</dbReference>
<dbReference type="GO" id="GO:0005829">
    <property type="term" value="C:cytosol"/>
    <property type="evidence" value="ECO:0000318"/>
    <property type="project" value="GO_Central"/>
</dbReference>